<comment type="caution">
    <text evidence="2">The sequence shown here is derived from an EMBL/GenBank/DDBJ whole genome shotgun (WGS) entry which is preliminary data.</text>
</comment>
<sequence>MKIFNIMSLAAAAAAMISAVSCANEEFTRTGELNGEAVYFPVDAVTEYTLDEETTSVTVPVRRSVTDDEFTVSILADWGEMSETDQSVFTVPSSVTFSAGEEEASLVIAVDNSAVEEGKEYTIGFLINDEANVSQYGNKTLYITLAKETWDLLGTGKFRDDWFTAMWQSAPVVEVDVPIYEHKSQKGLYMLEAPYGWPYLEAFFGESQEAIESELVTYAAANITIDATDPAQVSISRQSTGITDNDPAYGLYEIATAESVYGTLENGIITFPAGGLKLFCAAGSMDTNPNGQFRVVLPGYEARDYSVSVEYSGMRVASDNKTATAVLDFSYGADVTGISYVFVSGDVTAAPEEYVSGVVDGTAENICTVDGFVAGEGSASVEAELVPGLYTIVAVPANVSGALSAENAVAVNFYFPGAGGNAAPECDITAALYKVTEYPDAAGYIEQCPDYSSVVYELKGSEIKSLKMYLNTTEVINSIEGMGMTVQEVVDAYGSDLSADFLQELNAVGKTWNIFINLNPSTSYTFVVSAENSYGESALIISKPFVTDALPYSGELATGKYYMSCEYAGETFENIFEVLPTQDSETDFFVRNIGIANGSSWYAEYDSEASTLTLTGYEEGYEDFGMQFGVPYYYYDEEETMYYGFYSYASDTSNGKNPCVFSVDPQTKELATLNNDFAVVLQDAETMKGVGLLGYYTAGTEVSLYEGSGQSSRMAASRMQNLSGLTSAASLREPAVAGSLATLKVATRKCEPLSGKISHKVARDGFLR</sequence>
<dbReference type="InterPro" id="IPR036116">
    <property type="entry name" value="FN3_sf"/>
</dbReference>
<name>A0A9D9NBB8_9BACT</name>
<accession>A0A9D9NBB8</accession>
<gene>
    <name evidence="2" type="ORF">IAB99_06685</name>
</gene>
<dbReference type="PROSITE" id="PS51257">
    <property type="entry name" value="PROKAR_LIPOPROTEIN"/>
    <property type="match status" value="1"/>
</dbReference>
<feature type="signal peptide" evidence="1">
    <location>
        <begin position="1"/>
        <end position="23"/>
    </location>
</feature>
<feature type="chain" id="PRO_5039611021" evidence="1">
    <location>
        <begin position="24"/>
        <end position="768"/>
    </location>
</feature>
<dbReference type="SUPFAM" id="SSF141072">
    <property type="entry name" value="CalX-like"/>
    <property type="match status" value="1"/>
</dbReference>
<dbReference type="InterPro" id="IPR003961">
    <property type="entry name" value="FN3_dom"/>
</dbReference>
<dbReference type="CDD" id="cd00063">
    <property type="entry name" value="FN3"/>
    <property type="match status" value="1"/>
</dbReference>
<evidence type="ECO:0000256" key="1">
    <source>
        <dbReference type="SAM" id="SignalP"/>
    </source>
</evidence>
<dbReference type="AlphaFoldDB" id="A0A9D9NBB8"/>
<dbReference type="Proteomes" id="UP000823660">
    <property type="component" value="Unassembled WGS sequence"/>
</dbReference>
<organism evidence="2 3">
    <name type="scientific">Candidatus Cryptobacteroides faecipullorum</name>
    <dbReference type="NCBI Taxonomy" id="2840764"/>
    <lineage>
        <taxon>Bacteria</taxon>
        <taxon>Pseudomonadati</taxon>
        <taxon>Bacteroidota</taxon>
        <taxon>Bacteroidia</taxon>
        <taxon>Bacteroidales</taxon>
        <taxon>Candidatus Cryptobacteroides</taxon>
    </lineage>
</organism>
<keyword evidence="1" id="KW-0732">Signal</keyword>
<dbReference type="SUPFAM" id="SSF49265">
    <property type="entry name" value="Fibronectin type III"/>
    <property type="match status" value="1"/>
</dbReference>
<proteinExistence type="predicted"/>
<reference evidence="2" key="2">
    <citation type="journal article" date="2021" name="PeerJ">
        <title>Extensive microbial diversity within the chicken gut microbiome revealed by metagenomics and culture.</title>
        <authorList>
            <person name="Gilroy R."/>
            <person name="Ravi A."/>
            <person name="Getino M."/>
            <person name="Pursley I."/>
            <person name="Horton D.L."/>
            <person name="Alikhan N.F."/>
            <person name="Baker D."/>
            <person name="Gharbi K."/>
            <person name="Hall N."/>
            <person name="Watson M."/>
            <person name="Adriaenssens E.M."/>
            <person name="Foster-Nyarko E."/>
            <person name="Jarju S."/>
            <person name="Secka A."/>
            <person name="Antonio M."/>
            <person name="Oren A."/>
            <person name="Chaudhuri R.R."/>
            <person name="La Ragione R."/>
            <person name="Hildebrand F."/>
            <person name="Pallen M.J."/>
        </authorList>
    </citation>
    <scope>NUCLEOTIDE SEQUENCE</scope>
    <source>
        <strain evidence="2">B1-15692</strain>
    </source>
</reference>
<dbReference type="EMBL" id="JADIMH010000038">
    <property type="protein sequence ID" value="MBO8467432.1"/>
    <property type="molecule type" value="Genomic_DNA"/>
</dbReference>
<evidence type="ECO:0000313" key="2">
    <source>
        <dbReference type="EMBL" id="MBO8467432.1"/>
    </source>
</evidence>
<reference evidence="2" key="1">
    <citation type="submission" date="2020-10" db="EMBL/GenBank/DDBJ databases">
        <authorList>
            <person name="Gilroy R."/>
        </authorList>
    </citation>
    <scope>NUCLEOTIDE SEQUENCE</scope>
    <source>
        <strain evidence="2">B1-15692</strain>
    </source>
</reference>
<protein>
    <submittedName>
        <fullName evidence="2">Fibronectin type III domain-containing protein</fullName>
    </submittedName>
</protein>
<dbReference type="InterPro" id="IPR038081">
    <property type="entry name" value="CalX-like_sf"/>
</dbReference>
<evidence type="ECO:0000313" key="3">
    <source>
        <dbReference type="Proteomes" id="UP000823660"/>
    </source>
</evidence>